<dbReference type="Pfam" id="PF13517">
    <property type="entry name" value="FG-GAP_3"/>
    <property type="match status" value="1"/>
</dbReference>
<feature type="region of interest" description="Disordered" evidence="2">
    <location>
        <begin position="46"/>
        <end position="87"/>
    </location>
</feature>
<dbReference type="InterPro" id="IPR013517">
    <property type="entry name" value="FG-GAP"/>
</dbReference>
<feature type="compositionally biased region" description="Low complexity" evidence="2">
    <location>
        <begin position="65"/>
        <end position="86"/>
    </location>
</feature>
<dbReference type="Gene3D" id="2.40.10.10">
    <property type="entry name" value="Trypsin-like serine proteases"/>
    <property type="match status" value="2"/>
</dbReference>
<name>A0ABU7PL37_9ACTN</name>
<reference evidence="4 5" key="1">
    <citation type="submission" date="2023-12" db="EMBL/GenBank/DDBJ databases">
        <title>Streptomyces sp. V4-01.</title>
        <authorList>
            <person name="Somphong A."/>
            <person name="Phongsopitanun W."/>
        </authorList>
    </citation>
    <scope>NUCLEOTIDE SEQUENCE [LARGE SCALE GENOMIC DNA]</scope>
    <source>
        <strain evidence="4 5">V4-01</strain>
    </source>
</reference>
<gene>
    <name evidence="4" type="ORF">V2S66_31785</name>
</gene>
<proteinExistence type="predicted"/>
<dbReference type="InterPro" id="IPR001254">
    <property type="entry name" value="Trypsin_dom"/>
</dbReference>
<dbReference type="Proteomes" id="UP001344658">
    <property type="component" value="Unassembled WGS sequence"/>
</dbReference>
<dbReference type="PANTHER" id="PTHR44103:SF1">
    <property type="entry name" value="PROPROTEIN CONVERTASE P"/>
    <property type="match status" value="1"/>
</dbReference>
<dbReference type="InterPro" id="IPR009003">
    <property type="entry name" value="Peptidase_S1_PA"/>
</dbReference>
<dbReference type="EMBL" id="JAZEWV010000047">
    <property type="protein sequence ID" value="MEE4546534.1"/>
    <property type="molecule type" value="Genomic_DNA"/>
</dbReference>
<sequence length="563" mass="58268">MTLIAPEVRAAAGARRPRRVLAVFAATAALLGGGLLTATAPPASALQPATTARPADTAKAADGRPAGTAKAANAATTAASAPSTPSWLVGYETQNRTTGAYRACTAIRMSRTRLLTSPDCFTGRGDADLVWSYRGGDLYGGTNHPKYRTAPQYDWSSRYDAFAVATPADDSGSGAPVLASTADAALYAPGAKATFFSWAGPNGEGVTRHAHAEQVAILSPATCATMLGGARPAGTFCTLPQDGTSAPDRADQCLGDAGGALVAGGRLIGLSATGATHCVAMDGVRVYTNVTAYRGQMAGWSRDVDMQPDVAGTVTSLERLPYGGYVGFCDTDISGKLSGCAPNLGIAWYAHATFDFFTQAGDLDGDGDGELLARTPGGALYSYSFGYGGGDLDTSPKRWLGNGWNGYVSIFSLRDFNGDGFPDVAARDRSGTLWLYRGDGKGGLGARLRLGTGWNQYNLVTGRGDLSGDGTTDVVARDTAGTLWLYLGNGRGGFAGHVKLGTGFSGYREIVASGDMDDDGRQDLTGRTPGGGVFIINTLSRGGGLAAAKLYAYTYWKPFTRIS</sequence>
<dbReference type="Gene3D" id="2.130.10.130">
    <property type="entry name" value="Integrin alpha, N-terminal"/>
    <property type="match status" value="1"/>
</dbReference>
<evidence type="ECO:0000256" key="1">
    <source>
        <dbReference type="ARBA" id="ARBA00022729"/>
    </source>
</evidence>
<keyword evidence="5" id="KW-1185">Reference proteome</keyword>
<organism evidence="4 5">
    <name type="scientific">Actinacidiphila polyblastidii</name>
    <dbReference type="NCBI Taxonomy" id="3110430"/>
    <lineage>
        <taxon>Bacteria</taxon>
        <taxon>Bacillati</taxon>
        <taxon>Actinomycetota</taxon>
        <taxon>Actinomycetes</taxon>
        <taxon>Kitasatosporales</taxon>
        <taxon>Streptomycetaceae</taxon>
        <taxon>Actinacidiphila</taxon>
    </lineage>
</organism>
<dbReference type="InterPro" id="IPR043504">
    <property type="entry name" value="Peptidase_S1_PA_chymotrypsin"/>
</dbReference>
<dbReference type="InterPro" id="IPR028994">
    <property type="entry name" value="Integrin_alpha_N"/>
</dbReference>
<dbReference type="SUPFAM" id="SSF50494">
    <property type="entry name" value="Trypsin-like serine proteases"/>
    <property type="match status" value="1"/>
</dbReference>
<protein>
    <submittedName>
        <fullName evidence="4">VCBS repeat-containing protein</fullName>
    </submittedName>
</protein>
<evidence type="ECO:0000256" key="2">
    <source>
        <dbReference type="SAM" id="MobiDB-lite"/>
    </source>
</evidence>
<evidence type="ECO:0000259" key="3">
    <source>
        <dbReference type="Pfam" id="PF00089"/>
    </source>
</evidence>
<dbReference type="PANTHER" id="PTHR44103">
    <property type="entry name" value="PROPROTEIN CONVERTASE P"/>
    <property type="match status" value="1"/>
</dbReference>
<dbReference type="Pfam" id="PF00089">
    <property type="entry name" value="Trypsin"/>
    <property type="match status" value="1"/>
</dbReference>
<evidence type="ECO:0000313" key="5">
    <source>
        <dbReference type="Proteomes" id="UP001344658"/>
    </source>
</evidence>
<evidence type="ECO:0000313" key="4">
    <source>
        <dbReference type="EMBL" id="MEE4546534.1"/>
    </source>
</evidence>
<comment type="caution">
    <text evidence="4">The sequence shown here is derived from an EMBL/GenBank/DDBJ whole genome shotgun (WGS) entry which is preliminary data.</text>
</comment>
<keyword evidence="1" id="KW-0732">Signal</keyword>
<dbReference type="SUPFAM" id="SSF69318">
    <property type="entry name" value="Integrin alpha N-terminal domain"/>
    <property type="match status" value="1"/>
</dbReference>
<feature type="domain" description="Peptidase S1" evidence="3">
    <location>
        <begin position="93"/>
        <end position="294"/>
    </location>
</feature>
<accession>A0ABU7PL37</accession>
<dbReference type="RefSeq" id="WP_330800232.1">
    <property type="nucleotide sequence ID" value="NZ_JAZEWV010000047.1"/>
</dbReference>